<accession>A0A8H7HHT7</accession>
<evidence type="ECO:0000256" key="10">
    <source>
        <dbReference type="RuleBase" id="RU364013"/>
    </source>
</evidence>
<dbReference type="Pfam" id="PF17292">
    <property type="entry name" value="POB3_N"/>
    <property type="match status" value="1"/>
</dbReference>
<evidence type="ECO:0000256" key="5">
    <source>
        <dbReference type="ARBA" id="ARBA00023015"/>
    </source>
</evidence>
<evidence type="ECO:0000256" key="8">
    <source>
        <dbReference type="ARBA" id="ARBA00023242"/>
    </source>
</evidence>
<dbReference type="GO" id="GO:0003677">
    <property type="term" value="F:DNA binding"/>
    <property type="evidence" value="ECO:0007669"/>
    <property type="project" value="InterPro"/>
</dbReference>
<feature type="domain" description="Histone chaperone RTT106/FACT complex subunit SPT16-like middle" evidence="12">
    <location>
        <begin position="371"/>
        <end position="464"/>
    </location>
</feature>
<dbReference type="GO" id="GO:0006260">
    <property type="term" value="P:DNA replication"/>
    <property type="evidence" value="ECO:0007669"/>
    <property type="project" value="UniProtKB-KW"/>
</dbReference>
<keyword evidence="2 10" id="KW-0158">Chromosome</keyword>
<keyword evidence="4 10" id="KW-0227">DNA damage</keyword>
<comment type="similarity">
    <text evidence="1 10">Belongs to the SSRP1 family.</text>
</comment>
<evidence type="ECO:0000256" key="1">
    <source>
        <dbReference type="ARBA" id="ARBA00010060"/>
    </source>
</evidence>
<dbReference type="InterPro" id="IPR024954">
    <property type="entry name" value="SSRP1_DD"/>
</dbReference>
<dbReference type="GO" id="GO:0035101">
    <property type="term" value="C:FACT complex"/>
    <property type="evidence" value="ECO:0007669"/>
    <property type="project" value="TreeGrafter"/>
</dbReference>
<feature type="region of interest" description="Disordered" evidence="11">
    <location>
        <begin position="473"/>
        <end position="580"/>
    </location>
</feature>
<dbReference type="CDD" id="cd13230">
    <property type="entry name" value="PH1_SSRP1-like"/>
    <property type="match status" value="1"/>
</dbReference>
<evidence type="ECO:0000313" key="13">
    <source>
        <dbReference type="EMBL" id="KAF8685728.1"/>
    </source>
</evidence>
<evidence type="ECO:0000256" key="11">
    <source>
        <dbReference type="SAM" id="MobiDB-lite"/>
    </source>
</evidence>
<keyword evidence="8 10" id="KW-0539">Nucleus</keyword>
<dbReference type="GO" id="GO:0031491">
    <property type="term" value="F:nucleosome binding"/>
    <property type="evidence" value="ECO:0007669"/>
    <property type="project" value="TreeGrafter"/>
</dbReference>
<dbReference type="GO" id="GO:0006281">
    <property type="term" value="P:DNA repair"/>
    <property type="evidence" value="ECO:0007669"/>
    <property type="project" value="UniProtKB-KW"/>
</dbReference>
<dbReference type="InterPro" id="IPR050454">
    <property type="entry name" value="RTT106/SSRP1_HistChap/FACT"/>
</dbReference>
<protein>
    <recommendedName>
        <fullName evidence="10">FACT complex subunit POB3</fullName>
    </recommendedName>
</protein>
<dbReference type="InterPro" id="IPR013719">
    <property type="entry name" value="RTT106/SPT16-like_middle_dom"/>
</dbReference>
<dbReference type="SMART" id="SM01287">
    <property type="entry name" value="Rtt106"/>
    <property type="match status" value="1"/>
</dbReference>
<dbReference type="InterPro" id="IPR048993">
    <property type="entry name" value="SSRP1-like_PH1"/>
</dbReference>
<evidence type="ECO:0000256" key="7">
    <source>
        <dbReference type="ARBA" id="ARBA00023204"/>
    </source>
</evidence>
<evidence type="ECO:0000313" key="14">
    <source>
        <dbReference type="Proteomes" id="UP000650582"/>
    </source>
</evidence>
<dbReference type="GO" id="GO:0042393">
    <property type="term" value="F:histone binding"/>
    <property type="evidence" value="ECO:0007669"/>
    <property type="project" value="TreeGrafter"/>
</dbReference>
<feature type="compositionally biased region" description="Acidic residues" evidence="11">
    <location>
        <begin position="501"/>
        <end position="515"/>
    </location>
</feature>
<evidence type="ECO:0000256" key="4">
    <source>
        <dbReference type="ARBA" id="ARBA00022763"/>
    </source>
</evidence>
<dbReference type="EMBL" id="JACYCC010000021">
    <property type="protein sequence ID" value="KAF8685728.1"/>
    <property type="molecule type" value="Genomic_DNA"/>
</dbReference>
<keyword evidence="3 10" id="KW-0235">DNA replication</keyword>
<feature type="compositionally biased region" description="Basic and acidic residues" evidence="11">
    <location>
        <begin position="564"/>
        <end position="580"/>
    </location>
</feature>
<evidence type="ECO:0000256" key="3">
    <source>
        <dbReference type="ARBA" id="ARBA00022705"/>
    </source>
</evidence>
<sequence>MTTQFDSIYHGTGVELGKIRFAPAGIAWKALEGEGSIMIQAGDIKYCQWLRVSRNFQLRLILKENRRRETFDGFLREDHDKVSQLVTQHYKTQLETKEISVKGWNWGSTDVQGSDLAFIISNRTAFEIPLRSVANSNIAGRTEVSLEFNMSNPTSQPKSKKGRPDELSEIRFYVPGTHEGDGDDEDVSAAQAFHDLIKDKADIGQVTGDVLVSFSEVNIQTPRGRYDIDMFPTFLRLRGKTYDYKILYSSITRLFLLSPDDLHVEMVVGLDPPIRQGQTRYPYLRMLFGRDEDLETEIQMDECVLLSHLYPLFPPKILVSESLSEQLKAKYEGKLEKKYDGPAHEVISRIFRGLSGKKIIAPTTFRSHEDMYGVKCNLKAVQGTLFPLEKSLFFVAKQPHLVEFTDIHQVVFSRMGSGTSSARTFDLKVISKTGPEVTFTSINKEEHDPIENYLTSKKVRTKNEMADPDLLGAVVEDSDDDEMQSVASDGSERPKPRAMDSDDESEADEDFEASESDGGSPSESDSEVSDRMSIVSGDLAVADAPKKKKKDGDAPKKGKKDKAAKKEDGPAKKKQKKNTD</sequence>
<name>A0A8H7HHT7_9AGAM</name>
<comment type="caution">
    <text evidence="13">The sequence shown here is derived from an EMBL/GenBank/DDBJ whole genome shotgun (WGS) entry which is preliminary data.</text>
</comment>
<dbReference type="Gene3D" id="2.30.29.220">
    <property type="entry name" value="Structure-specific recognition protein (SSRP1)"/>
    <property type="match status" value="1"/>
</dbReference>
<dbReference type="CDD" id="cd13231">
    <property type="entry name" value="PH2_SSRP1-like"/>
    <property type="match status" value="1"/>
</dbReference>
<dbReference type="PANTHER" id="PTHR45849:SF1">
    <property type="entry name" value="FACT COMPLEX SUBUNIT SSRP1"/>
    <property type="match status" value="1"/>
</dbReference>
<dbReference type="PANTHER" id="PTHR45849">
    <property type="entry name" value="FACT COMPLEX SUBUNIT SSRP1"/>
    <property type="match status" value="1"/>
</dbReference>
<dbReference type="InterPro" id="IPR011993">
    <property type="entry name" value="PH-like_dom_sf"/>
</dbReference>
<evidence type="ECO:0000256" key="6">
    <source>
        <dbReference type="ARBA" id="ARBA00023163"/>
    </source>
</evidence>
<reference evidence="13" key="1">
    <citation type="submission" date="2020-09" db="EMBL/GenBank/DDBJ databases">
        <title>Comparative genome analyses of four rice-infecting Rhizoctonia solani isolates reveal extensive enrichment of homogalacturonan modification genes.</title>
        <authorList>
            <person name="Lee D.-Y."/>
            <person name="Jeon J."/>
            <person name="Kim K.-T."/>
            <person name="Cheong K."/>
            <person name="Song H."/>
            <person name="Choi G."/>
            <person name="Ko J."/>
            <person name="Opiyo S.O."/>
            <person name="Zuo S."/>
            <person name="Madhav S."/>
            <person name="Lee Y.-H."/>
            <person name="Wang G.-L."/>
        </authorList>
    </citation>
    <scope>NUCLEOTIDE SEQUENCE</scope>
    <source>
        <strain evidence="13">AG1-IA YN-7</strain>
    </source>
</reference>
<comment type="subcellular location">
    <subcellularLocation>
        <location evidence="10">Nucleus</location>
    </subcellularLocation>
    <subcellularLocation>
        <location evidence="10">Chromosome</location>
    </subcellularLocation>
</comment>
<dbReference type="PRINTS" id="PR00887">
    <property type="entry name" value="SSRCOGNITION"/>
</dbReference>
<evidence type="ECO:0000259" key="12">
    <source>
        <dbReference type="SMART" id="SM01287"/>
    </source>
</evidence>
<dbReference type="Proteomes" id="UP000650582">
    <property type="component" value="Unassembled WGS sequence"/>
</dbReference>
<keyword evidence="6 10" id="KW-0804">Transcription</keyword>
<dbReference type="InterPro" id="IPR000969">
    <property type="entry name" value="SSRP1/POB3"/>
</dbReference>
<keyword evidence="5 10" id="KW-0805">Transcription regulation</keyword>
<dbReference type="Pfam" id="PF03531">
    <property type="entry name" value="SSrecog"/>
    <property type="match status" value="1"/>
</dbReference>
<gene>
    <name evidence="13" type="ORF">RHS04_00654</name>
</gene>
<dbReference type="Gene3D" id="2.30.29.150">
    <property type="match status" value="1"/>
</dbReference>
<dbReference type="InterPro" id="IPR035417">
    <property type="entry name" value="SSRP1/POB3_N"/>
</dbReference>
<dbReference type="Pfam" id="PF08512">
    <property type="entry name" value="Rttp106-like_middle"/>
    <property type="match status" value="1"/>
</dbReference>
<dbReference type="AlphaFoldDB" id="A0A8H7HHT7"/>
<dbReference type="InterPro" id="IPR038167">
    <property type="entry name" value="SSRP1_sf"/>
</dbReference>
<dbReference type="Gene3D" id="2.30.29.30">
    <property type="entry name" value="Pleckstrin-homology domain (PH domain)/Phosphotyrosine-binding domain (PTB)"/>
    <property type="match status" value="2"/>
</dbReference>
<proteinExistence type="inferred from homology"/>
<dbReference type="SUPFAM" id="SSF50729">
    <property type="entry name" value="PH domain-like"/>
    <property type="match status" value="1"/>
</dbReference>
<evidence type="ECO:0000256" key="9">
    <source>
        <dbReference type="ARBA" id="ARBA00025370"/>
    </source>
</evidence>
<feature type="compositionally biased region" description="Basic and acidic residues" evidence="11">
    <location>
        <begin position="490"/>
        <end position="500"/>
    </location>
</feature>
<evidence type="ECO:0000256" key="2">
    <source>
        <dbReference type="ARBA" id="ARBA00022454"/>
    </source>
</evidence>
<dbReference type="Pfam" id="PF21103">
    <property type="entry name" value="PH1_SSRP1-like"/>
    <property type="match status" value="2"/>
</dbReference>
<organism evidence="13 14">
    <name type="scientific">Rhizoctonia solani</name>
    <dbReference type="NCBI Taxonomy" id="456999"/>
    <lineage>
        <taxon>Eukaryota</taxon>
        <taxon>Fungi</taxon>
        <taxon>Dikarya</taxon>
        <taxon>Basidiomycota</taxon>
        <taxon>Agaricomycotina</taxon>
        <taxon>Agaricomycetes</taxon>
        <taxon>Cantharellales</taxon>
        <taxon>Ceratobasidiaceae</taxon>
        <taxon>Rhizoctonia</taxon>
    </lineage>
</organism>
<keyword evidence="7 10" id="KW-0234">DNA repair</keyword>
<comment type="function">
    <text evidence="9 10">Component of the FACT complex, a general chromatin factor that acts to reorganize nucleosomes. The FACT complex is involved in multiple processes that require DNA as a template such as mRNA elongation, DNA replication and DNA repair. During transcription elongation the FACT complex acts as a histone chaperone that both destabilizes and restores nucleosomal structure. It facilitates the passage of RNA polymerase II and transcription by promoting the dissociation of one histone H2A-H2B dimer from the nucleosome, then subsequently promotes the reestablishment of the nucleosome following the passage of RNA polymerase II.</text>
</comment>
<dbReference type="FunFam" id="2.30.29.150:FF:000001">
    <property type="entry name" value="Fact complex subunit ssrp1"/>
    <property type="match status" value="1"/>
</dbReference>